<evidence type="ECO:0000256" key="2">
    <source>
        <dbReference type="ARBA" id="ARBA00022475"/>
    </source>
</evidence>
<protein>
    <recommendedName>
        <fullName evidence="11">ABC transporter permease</fullName>
    </recommendedName>
</protein>
<dbReference type="NCBIfam" id="NF038404">
    <property type="entry name" value="perm_prefix_2"/>
    <property type="match status" value="1"/>
</dbReference>
<dbReference type="PANTHER" id="PTHR30572">
    <property type="entry name" value="MEMBRANE COMPONENT OF TRANSPORTER-RELATED"/>
    <property type="match status" value="1"/>
</dbReference>
<feature type="transmembrane region" description="Helical" evidence="6">
    <location>
        <begin position="95"/>
        <end position="118"/>
    </location>
</feature>
<feature type="transmembrane region" description="Helical" evidence="6">
    <location>
        <begin position="450"/>
        <end position="468"/>
    </location>
</feature>
<reference evidence="9 10" key="1">
    <citation type="submission" date="2017-10" db="EMBL/GenBank/DDBJ databases">
        <title>The draft genome sequence of Lewinella nigricans NBRC 102662.</title>
        <authorList>
            <person name="Wang K."/>
        </authorList>
    </citation>
    <scope>NUCLEOTIDE SEQUENCE [LARGE SCALE GENOMIC DNA]</scope>
    <source>
        <strain evidence="9 10">NBRC 102662</strain>
    </source>
</reference>
<dbReference type="GO" id="GO:0022857">
    <property type="term" value="F:transmembrane transporter activity"/>
    <property type="evidence" value="ECO:0007669"/>
    <property type="project" value="TreeGrafter"/>
</dbReference>
<feature type="transmembrane region" description="Helical" evidence="6">
    <location>
        <begin position="746"/>
        <end position="767"/>
    </location>
</feature>
<organism evidence="9 10">
    <name type="scientific">Flavilitoribacter nigricans (strain ATCC 23147 / DSM 23189 / NBRC 102662 / NCIMB 1420 / SS-2)</name>
    <name type="common">Lewinella nigricans</name>
    <dbReference type="NCBI Taxonomy" id="1122177"/>
    <lineage>
        <taxon>Bacteria</taxon>
        <taxon>Pseudomonadati</taxon>
        <taxon>Bacteroidota</taxon>
        <taxon>Saprospiria</taxon>
        <taxon>Saprospirales</taxon>
        <taxon>Lewinellaceae</taxon>
        <taxon>Flavilitoribacter</taxon>
    </lineage>
</organism>
<comment type="subcellular location">
    <subcellularLocation>
        <location evidence="1">Cell membrane</location>
        <topology evidence="1">Multi-pass membrane protein</topology>
    </subcellularLocation>
</comment>
<keyword evidence="3 6" id="KW-0812">Transmembrane</keyword>
<name>A0A2D0NDE7_FLAN2</name>
<dbReference type="OrthoDB" id="5933722at2"/>
<comment type="caution">
    <text evidence="9">The sequence shown here is derived from an EMBL/GenBank/DDBJ whole genome shotgun (WGS) entry which is preliminary data.</text>
</comment>
<feature type="domain" description="ABC3 transporter permease C-terminal" evidence="7">
    <location>
        <begin position="748"/>
        <end position="860"/>
    </location>
</feature>
<dbReference type="AlphaFoldDB" id="A0A2D0NDE7"/>
<dbReference type="PANTHER" id="PTHR30572:SF18">
    <property type="entry name" value="ABC-TYPE MACROLIDE FAMILY EXPORT SYSTEM PERMEASE COMPONENT 2"/>
    <property type="match status" value="1"/>
</dbReference>
<keyword evidence="5 6" id="KW-0472">Membrane</keyword>
<evidence type="ECO:0000256" key="4">
    <source>
        <dbReference type="ARBA" id="ARBA00022989"/>
    </source>
</evidence>
<evidence type="ECO:0000313" key="10">
    <source>
        <dbReference type="Proteomes" id="UP000223913"/>
    </source>
</evidence>
<feature type="domain" description="MacB-like periplasmic core" evidence="8">
    <location>
        <begin position="97"/>
        <end position="321"/>
    </location>
</feature>
<dbReference type="InterPro" id="IPR047699">
    <property type="entry name" value="Permease_put_prefix"/>
</dbReference>
<dbReference type="InterPro" id="IPR050250">
    <property type="entry name" value="Macrolide_Exporter_MacB"/>
</dbReference>
<gene>
    <name evidence="9" type="ORF">CRP01_09315</name>
</gene>
<evidence type="ECO:0000256" key="5">
    <source>
        <dbReference type="ARBA" id="ARBA00023136"/>
    </source>
</evidence>
<evidence type="ECO:0000259" key="8">
    <source>
        <dbReference type="Pfam" id="PF12704"/>
    </source>
</evidence>
<dbReference type="InterPro" id="IPR025857">
    <property type="entry name" value="MacB_PCD"/>
</dbReference>
<feature type="domain" description="ABC3 transporter permease C-terminal" evidence="7">
    <location>
        <begin position="366"/>
        <end position="481"/>
    </location>
</feature>
<feature type="transmembrane region" description="Helical" evidence="6">
    <location>
        <begin position="502"/>
        <end position="521"/>
    </location>
</feature>
<dbReference type="GO" id="GO:0005886">
    <property type="term" value="C:plasma membrane"/>
    <property type="evidence" value="ECO:0007669"/>
    <property type="project" value="UniProtKB-SubCell"/>
</dbReference>
<dbReference type="Pfam" id="PF02687">
    <property type="entry name" value="FtsX"/>
    <property type="match status" value="2"/>
</dbReference>
<keyword evidence="4 6" id="KW-1133">Transmembrane helix</keyword>
<dbReference type="RefSeq" id="WP_099149752.1">
    <property type="nucleotide sequence ID" value="NZ_PDUD01000017.1"/>
</dbReference>
<dbReference type="InterPro" id="IPR003838">
    <property type="entry name" value="ABC3_permease_C"/>
</dbReference>
<feature type="transmembrane region" description="Helical" evidence="6">
    <location>
        <begin position="788"/>
        <end position="812"/>
    </location>
</feature>
<accession>A0A2D0NDE7</accession>
<evidence type="ECO:0000256" key="6">
    <source>
        <dbReference type="SAM" id="Phobius"/>
    </source>
</evidence>
<dbReference type="EMBL" id="PDUD01000017">
    <property type="protein sequence ID" value="PHN06497.1"/>
    <property type="molecule type" value="Genomic_DNA"/>
</dbReference>
<feature type="transmembrane region" description="Helical" evidence="6">
    <location>
        <begin position="360"/>
        <end position="380"/>
    </location>
</feature>
<evidence type="ECO:0000256" key="3">
    <source>
        <dbReference type="ARBA" id="ARBA00022692"/>
    </source>
</evidence>
<keyword evidence="2" id="KW-1003">Cell membrane</keyword>
<evidence type="ECO:0000259" key="7">
    <source>
        <dbReference type="Pfam" id="PF02687"/>
    </source>
</evidence>
<keyword evidence="10" id="KW-1185">Reference proteome</keyword>
<evidence type="ECO:0000256" key="1">
    <source>
        <dbReference type="ARBA" id="ARBA00004651"/>
    </source>
</evidence>
<dbReference type="Proteomes" id="UP000223913">
    <property type="component" value="Unassembled WGS sequence"/>
</dbReference>
<feature type="transmembrane region" description="Helical" evidence="6">
    <location>
        <begin position="416"/>
        <end position="438"/>
    </location>
</feature>
<evidence type="ECO:0000313" key="9">
    <source>
        <dbReference type="EMBL" id="PHN06497.1"/>
    </source>
</evidence>
<dbReference type="Pfam" id="PF12704">
    <property type="entry name" value="MacB_PCD"/>
    <property type="match status" value="1"/>
</dbReference>
<feature type="transmembrane region" description="Helical" evidence="6">
    <location>
        <begin position="832"/>
        <end position="853"/>
    </location>
</feature>
<evidence type="ECO:0008006" key="11">
    <source>
        <dbReference type="Google" id="ProtNLM"/>
    </source>
</evidence>
<proteinExistence type="predicted"/>
<sequence length="867" mass="97991">MSSSEQQPPGIARKFLRWFLRNDLVEEVEGDLEEKFFLNLEKGSAFKARLNYYFQVLNYLRPFAIRRNLFSLINPLFMIRHNFRLSWRLLLKNKGYSLINIGGLALGMAVAMLITLWIKDEMNYDRFHDDLEQLYQVKRHVHSGNEIQTSETVTWNIAGELQSKYPEVEGVAVTTPPQELITRIGELSYRESGLFATPGFLQLFSWKMIQGKASDALEDPGSIVISADLAEKYFGSDWRETNGAIGQVIEHDLTDVPPLTVSGVFEEIPDQSSIQFDYLIPFEVFERRNNWITNWNNSGFRIYTRLRPGTDATVVSERMRDMQNEHIEDFRSDLFLQSYADHHLYNIFKDGMQAGGRIEYVRIFGIVAFFLILIASINFMNLATARSVQRAKEIGVRKAIGAERRLLISQFMSESLFLMTIAFVLAVGLVLIALPAFNQLTDKTMAISDFSFNTLLIFGSIGLLTTLLASTYPAFYLSSFNAVTVLKGVFRQTAGTSRLRQGLVVFQFAISILLIAGALTIQRQIQYIQSKNLGLDRENVLYTDLEGELYQQYNTVKEELQRMPGIAAVTTTSSNPLSIGSNTHSVEWPGKAPSEQISFRIISVNFDFLEVMKMELAEGRDFDAQLSTDTFNYLVNETAVRAMGLDQPVDQQLSFWGSSGKIVGVVKDFHTTSLYSEIEPTIIWLHPRRTGLLHIRTEPGQADAAIAGLETIQKRLNPEYPLEYRFMDESYMNAYRSEQTIGQLSYYFTGFALLIACLGLIGLAVYTGQQRLKEISIRKVMGASIGQLVVLLSKDFLLLILLAVVVATPLAFIFMQDWLSKFEYHTELSAGIFLLAGIGTLVIALLVVGFYAIKVAVINPIEAIRSE</sequence>